<dbReference type="Pfam" id="PF13853">
    <property type="entry name" value="7tm_4"/>
    <property type="match status" value="2"/>
</dbReference>
<evidence type="ECO:0000256" key="7">
    <source>
        <dbReference type="ARBA" id="ARBA00022989"/>
    </source>
</evidence>
<evidence type="ECO:0000256" key="4">
    <source>
        <dbReference type="ARBA" id="ARBA00022606"/>
    </source>
</evidence>
<proteinExistence type="inferred from homology"/>
<evidence type="ECO:0000256" key="5">
    <source>
        <dbReference type="ARBA" id="ARBA00022692"/>
    </source>
</evidence>
<dbReference type="InterPro" id="IPR000725">
    <property type="entry name" value="Olfact_rcpt"/>
</dbReference>
<keyword evidence="10" id="KW-1015">Disulfide bond</keyword>
<evidence type="ECO:0000256" key="14">
    <source>
        <dbReference type="SAM" id="Phobius"/>
    </source>
</evidence>
<dbReference type="InterPro" id="IPR000276">
    <property type="entry name" value="GPCR_Rhodpsn"/>
</dbReference>
<dbReference type="SUPFAM" id="SSF81321">
    <property type="entry name" value="Family A G protein-coupled receptor-like"/>
    <property type="match status" value="2"/>
</dbReference>
<dbReference type="CDD" id="cd00637">
    <property type="entry name" value="7tm_classA_rhodopsin-like"/>
    <property type="match status" value="1"/>
</dbReference>
<dbReference type="GO" id="GO:0004984">
    <property type="term" value="F:olfactory receptor activity"/>
    <property type="evidence" value="ECO:0007669"/>
    <property type="project" value="InterPro"/>
</dbReference>
<dbReference type="PRINTS" id="PR00245">
    <property type="entry name" value="OLFACTORYR"/>
</dbReference>
<dbReference type="PANTHER" id="PTHR48001">
    <property type="entry name" value="OLFACTORY RECEPTOR"/>
    <property type="match status" value="1"/>
</dbReference>
<keyword evidence="6" id="KW-0552">Olfaction</keyword>
<evidence type="ECO:0000256" key="2">
    <source>
        <dbReference type="ARBA" id="ARBA00004651"/>
    </source>
</evidence>
<feature type="transmembrane region" description="Helical" evidence="14">
    <location>
        <begin position="414"/>
        <end position="434"/>
    </location>
</feature>
<dbReference type="PRINTS" id="PR00237">
    <property type="entry name" value="GPCRRHODOPSN"/>
</dbReference>
<dbReference type="CDD" id="cd15235">
    <property type="entry name" value="7tmA_OR1A-like"/>
    <property type="match status" value="1"/>
</dbReference>
<keyword evidence="4" id="KW-0716">Sensory transduction</keyword>
<organism evidence="16 17">
    <name type="scientific">Alligator mississippiensis</name>
    <name type="common">American alligator</name>
    <dbReference type="NCBI Taxonomy" id="8496"/>
    <lineage>
        <taxon>Eukaryota</taxon>
        <taxon>Metazoa</taxon>
        <taxon>Chordata</taxon>
        <taxon>Craniata</taxon>
        <taxon>Vertebrata</taxon>
        <taxon>Euteleostomi</taxon>
        <taxon>Archelosauria</taxon>
        <taxon>Archosauria</taxon>
        <taxon>Crocodylia</taxon>
        <taxon>Alligatoridae</taxon>
        <taxon>Alligatorinae</taxon>
        <taxon>Alligator</taxon>
    </lineage>
</organism>
<reference evidence="16 17" key="1">
    <citation type="journal article" date="2012" name="Genome Biol.">
        <title>Sequencing three crocodilian genomes to illuminate the evolution of archosaurs and amniotes.</title>
        <authorList>
            <person name="St John J.A."/>
            <person name="Braun E.L."/>
            <person name="Isberg S.R."/>
            <person name="Miles L.G."/>
            <person name="Chong A.Y."/>
            <person name="Gongora J."/>
            <person name="Dalzell P."/>
            <person name="Moran C."/>
            <person name="Bed'hom B."/>
            <person name="Abzhanov A."/>
            <person name="Burgess S.C."/>
            <person name="Cooksey A.M."/>
            <person name="Castoe T.A."/>
            <person name="Crawford N.G."/>
            <person name="Densmore L.D."/>
            <person name="Drew J.C."/>
            <person name="Edwards S.V."/>
            <person name="Faircloth B.C."/>
            <person name="Fujita M.K."/>
            <person name="Greenwold M.J."/>
            <person name="Hoffmann F.G."/>
            <person name="Howard J.M."/>
            <person name="Iguchi T."/>
            <person name="Janes D.E."/>
            <person name="Khan S.Y."/>
            <person name="Kohno S."/>
            <person name="de Koning A.J."/>
            <person name="Lance S.L."/>
            <person name="McCarthy F.M."/>
            <person name="McCormack J.E."/>
            <person name="Merchant M.E."/>
            <person name="Peterson D.G."/>
            <person name="Pollock D.D."/>
            <person name="Pourmand N."/>
            <person name="Raney B.J."/>
            <person name="Roessler K.A."/>
            <person name="Sanford J.R."/>
            <person name="Sawyer R.H."/>
            <person name="Schmidt C.J."/>
            <person name="Triplett E.W."/>
            <person name="Tuberville T.D."/>
            <person name="Venegas-Anaya M."/>
            <person name="Howard J.T."/>
            <person name="Jarvis E.D."/>
            <person name="Guillette L.J.Jr."/>
            <person name="Glenn T.C."/>
            <person name="Green R.E."/>
            <person name="Ray D.A."/>
        </authorList>
    </citation>
    <scope>NUCLEOTIDE SEQUENCE [LARGE SCALE GENOMIC DNA]</scope>
    <source>
        <strain evidence="16">KSC_2009_1</strain>
    </source>
</reference>
<keyword evidence="11 13" id="KW-0675">Receptor</keyword>
<feature type="transmembrane region" description="Helical" evidence="14">
    <location>
        <begin position="202"/>
        <end position="224"/>
    </location>
</feature>
<feature type="transmembrane region" description="Helical" evidence="14">
    <location>
        <begin position="380"/>
        <end position="402"/>
    </location>
</feature>
<keyword evidence="12 13" id="KW-0807">Transducer</keyword>
<evidence type="ECO:0000256" key="3">
    <source>
        <dbReference type="ARBA" id="ARBA00022475"/>
    </source>
</evidence>
<gene>
    <name evidence="16" type="ORF">Y1Q_0012378</name>
</gene>
<dbReference type="AlphaFoldDB" id="A0A151MRR1"/>
<feature type="transmembrane region" description="Helical" evidence="14">
    <location>
        <begin position="274"/>
        <end position="293"/>
    </location>
</feature>
<accession>A0A151MRR1</accession>
<dbReference type="Proteomes" id="UP000050525">
    <property type="component" value="Unassembled WGS sequence"/>
</dbReference>
<dbReference type="eggNOG" id="ENOG502QVH7">
    <property type="taxonomic scope" value="Eukaryota"/>
</dbReference>
<evidence type="ECO:0000256" key="6">
    <source>
        <dbReference type="ARBA" id="ARBA00022725"/>
    </source>
</evidence>
<dbReference type="GO" id="GO:0004930">
    <property type="term" value="F:G protein-coupled receptor activity"/>
    <property type="evidence" value="ECO:0007669"/>
    <property type="project" value="UniProtKB-KW"/>
</dbReference>
<evidence type="ECO:0000259" key="15">
    <source>
        <dbReference type="PROSITE" id="PS50262"/>
    </source>
</evidence>
<dbReference type="Gene3D" id="1.20.1070.10">
    <property type="entry name" value="Rhodopsin 7-helix transmembrane proteins"/>
    <property type="match status" value="2"/>
</dbReference>
<dbReference type="FunFam" id="1.20.1070.10:FF:000082">
    <property type="entry name" value="Olfactory receptor 1A1"/>
    <property type="match status" value="1"/>
</dbReference>
<comment type="function">
    <text evidence="1">Odorant receptor.</text>
</comment>
<feature type="transmembrane region" description="Helical" evidence="14">
    <location>
        <begin position="167"/>
        <end position="190"/>
    </location>
</feature>
<keyword evidence="9 14" id="KW-0472">Membrane</keyword>
<keyword evidence="7 14" id="KW-1133">Transmembrane helix</keyword>
<comment type="similarity">
    <text evidence="13">Belongs to the G-protein coupled receptor 1 family.</text>
</comment>
<keyword evidence="17" id="KW-1185">Reference proteome</keyword>
<comment type="subcellular location">
    <subcellularLocation>
        <location evidence="2">Cell membrane</location>
        <topology evidence="2">Multi-pass membrane protein</topology>
    </subcellularLocation>
</comment>
<keyword evidence="3" id="KW-1003">Cell membrane</keyword>
<evidence type="ECO:0000313" key="16">
    <source>
        <dbReference type="EMBL" id="KYO27163.1"/>
    </source>
</evidence>
<sequence length="455" mass="49843">MEQTNASSLPGFILLGFSSRPELRCLLFPLFLTMYTLTLLGNSLMVLLARTDPRLRCAPMYILLGHLSIVDVALSSTTVPRALLDLLWGNGAVSYMGCLAQTYFFLAFGSTDSFLLACMAFDRYVAVCHPLSYAAIMGPCTMEQTNASSLPGFILLGFSSHPELRRLLFPLFLTMYTLTLLGNSLMVLLARTDPRLRCAPMYILLGHLSIVDVAFSSTTVPRALMDLLWGNRAVSYVGCLAQTYFFVAFGITDSFLLACMAFDRYVAVCHPLRYATVMGPSCCLGLVAGSWAVSHLHSLLHVGLLARLSFCASREIPHYFCDVQPLLRLSCSSTRVNELVAFTESSVIVMGPFLFILGSYIFILTAVLRLPSGEGRRKAMSTCGSHLAVVALFYGTVIAVYIRPASSYSADQGRVVTVVYTALTPMLNPLIYSLRNQEVAGALRRALDKLQAPGR</sequence>
<evidence type="ECO:0000256" key="12">
    <source>
        <dbReference type="ARBA" id="ARBA00023224"/>
    </source>
</evidence>
<evidence type="ECO:0000256" key="13">
    <source>
        <dbReference type="RuleBase" id="RU000688"/>
    </source>
</evidence>
<feature type="transmembrane region" description="Helical" evidence="14">
    <location>
        <begin position="244"/>
        <end position="262"/>
    </location>
</feature>
<dbReference type="PROSITE" id="PS00237">
    <property type="entry name" value="G_PROTEIN_RECEP_F1_1"/>
    <property type="match status" value="1"/>
</dbReference>
<evidence type="ECO:0000313" key="17">
    <source>
        <dbReference type="Proteomes" id="UP000050525"/>
    </source>
</evidence>
<evidence type="ECO:0000256" key="9">
    <source>
        <dbReference type="ARBA" id="ARBA00023136"/>
    </source>
</evidence>
<dbReference type="GO" id="GO:0005886">
    <property type="term" value="C:plasma membrane"/>
    <property type="evidence" value="ECO:0007669"/>
    <property type="project" value="UniProtKB-SubCell"/>
</dbReference>
<evidence type="ECO:0000256" key="10">
    <source>
        <dbReference type="ARBA" id="ARBA00023157"/>
    </source>
</evidence>
<feature type="domain" description="G-protein coupled receptors family 1 profile" evidence="15">
    <location>
        <begin position="41"/>
        <end position="137"/>
    </location>
</feature>
<feature type="domain" description="G-protein coupled receptors family 1 profile" evidence="15">
    <location>
        <begin position="182"/>
        <end position="432"/>
    </location>
</feature>
<dbReference type="EMBL" id="AKHW03005309">
    <property type="protein sequence ID" value="KYO27163.1"/>
    <property type="molecule type" value="Genomic_DNA"/>
</dbReference>
<comment type="caution">
    <text evidence="16">The sequence shown here is derived from an EMBL/GenBank/DDBJ whole genome shotgun (WGS) entry which is preliminary data.</text>
</comment>
<feature type="transmembrane region" description="Helical" evidence="14">
    <location>
        <begin position="26"/>
        <end position="49"/>
    </location>
</feature>
<evidence type="ECO:0000256" key="11">
    <source>
        <dbReference type="ARBA" id="ARBA00023170"/>
    </source>
</evidence>
<dbReference type="PROSITE" id="PS50262">
    <property type="entry name" value="G_PROTEIN_RECEP_F1_2"/>
    <property type="match status" value="2"/>
</dbReference>
<feature type="transmembrane region" description="Helical" evidence="14">
    <location>
        <begin position="347"/>
        <end position="368"/>
    </location>
</feature>
<evidence type="ECO:0000256" key="8">
    <source>
        <dbReference type="ARBA" id="ARBA00023040"/>
    </source>
</evidence>
<dbReference type="InterPro" id="IPR017452">
    <property type="entry name" value="GPCR_Rhodpsn_7TM"/>
</dbReference>
<keyword evidence="8 13" id="KW-0297">G-protein coupled receptor</keyword>
<protein>
    <submittedName>
        <fullName evidence="16">Olfactory receptor 1K1-like</fullName>
    </submittedName>
</protein>
<keyword evidence="5 13" id="KW-0812">Transmembrane</keyword>
<name>A0A151MRR1_ALLMI</name>
<evidence type="ECO:0000256" key="1">
    <source>
        <dbReference type="ARBA" id="ARBA00002936"/>
    </source>
</evidence>